<keyword evidence="1" id="KW-1133">Transmembrane helix</keyword>
<evidence type="ECO:0000256" key="1">
    <source>
        <dbReference type="SAM" id="Phobius"/>
    </source>
</evidence>
<dbReference type="EMBL" id="LNIX01000068">
    <property type="protein sequence ID" value="OXA36958.1"/>
    <property type="molecule type" value="Genomic_DNA"/>
</dbReference>
<dbReference type="PANTHER" id="PTHR43038">
    <property type="entry name" value="ATP-BINDING CASSETTE, SUB-FAMILY H, MEMBER 1"/>
    <property type="match status" value="1"/>
</dbReference>
<dbReference type="OrthoDB" id="6411086at2759"/>
<dbReference type="AlphaFoldDB" id="A0A226CWR9"/>
<dbReference type="InterPro" id="IPR027417">
    <property type="entry name" value="P-loop_NTPase"/>
</dbReference>
<sequence length="368" mass="41791">MGIQQLNEGRIEIFGKNLTNFKNGMPGSLIGYMPQETSLYESFTIMETFAYYGTLHGVPSHEILSRVETLRNVMNLPNVKRNIKQIRIWDYLRLLVESKGTTVFVTTHYVHETRQCTQIGYLRDGSMLVQGSPKALLEKYGQTCTLNTTNLDDVILHLCKIPRSLRTTPRELTTKILAFSEIKMEPEFDVQVVSFRNVRDESININVPPNLWKLVSYVEHIPTSGRSASNVDLLIDDDGFFHVMDRYENTFARTMATGVGFGQIQLSYYFADIPLTLLQGGLILLILWWDRSEEIKGSWALIRLIFYLVRVATLSVFFVLGSFNVNVKDTTLLTISIRSGQSKLSCRGTDHFATAFRSPCRSACCAVL</sequence>
<keyword evidence="1" id="KW-0812">Transmembrane</keyword>
<gene>
    <name evidence="2" type="ORF">Fcan01_28295</name>
</gene>
<evidence type="ECO:0000313" key="2">
    <source>
        <dbReference type="EMBL" id="OXA36958.1"/>
    </source>
</evidence>
<feature type="transmembrane region" description="Helical" evidence="1">
    <location>
        <begin position="268"/>
        <end position="289"/>
    </location>
</feature>
<comment type="caution">
    <text evidence="2">The sequence shown here is derived from an EMBL/GenBank/DDBJ whole genome shotgun (WGS) entry which is preliminary data.</text>
</comment>
<keyword evidence="1" id="KW-0472">Membrane</keyword>
<dbReference type="Proteomes" id="UP000198287">
    <property type="component" value="Unassembled WGS sequence"/>
</dbReference>
<organism evidence="2 3">
    <name type="scientific">Folsomia candida</name>
    <name type="common">Springtail</name>
    <dbReference type="NCBI Taxonomy" id="158441"/>
    <lineage>
        <taxon>Eukaryota</taxon>
        <taxon>Metazoa</taxon>
        <taxon>Ecdysozoa</taxon>
        <taxon>Arthropoda</taxon>
        <taxon>Hexapoda</taxon>
        <taxon>Collembola</taxon>
        <taxon>Entomobryomorpha</taxon>
        <taxon>Isotomoidea</taxon>
        <taxon>Isotomidae</taxon>
        <taxon>Proisotominae</taxon>
        <taxon>Folsomia</taxon>
    </lineage>
</organism>
<keyword evidence="3" id="KW-1185">Reference proteome</keyword>
<reference evidence="2 3" key="1">
    <citation type="submission" date="2015-12" db="EMBL/GenBank/DDBJ databases">
        <title>The genome of Folsomia candida.</title>
        <authorList>
            <person name="Faddeeva A."/>
            <person name="Derks M.F."/>
            <person name="Anvar Y."/>
            <person name="Smit S."/>
            <person name="Van Straalen N."/>
            <person name="Roelofs D."/>
        </authorList>
    </citation>
    <scope>NUCLEOTIDE SEQUENCE [LARGE SCALE GENOMIC DNA]</scope>
    <source>
        <strain evidence="2 3">VU population</strain>
        <tissue evidence="2">Whole body</tissue>
    </source>
</reference>
<dbReference type="PANTHER" id="PTHR43038:SF3">
    <property type="entry name" value="ABC TRANSPORTER G FAMILY MEMBER 20 ISOFORM X1"/>
    <property type="match status" value="1"/>
</dbReference>
<accession>A0A226CWR9</accession>
<proteinExistence type="predicted"/>
<evidence type="ECO:0000313" key="3">
    <source>
        <dbReference type="Proteomes" id="UP000198287"/>
    </source>
</evidence>
<dbReference type="Gene3D" id="3.40.50.300">
    <property type="entry name" value="P-loop containing nucleotide triphosphate hydrolases"/>
    <property type="match status" value="2"/>
</dbReference>
<protein>
    <submittedName>
        <fullName evidence="2">ABC transporter G family member 23</fullName>
    </submittedName>
</protein>
<dbReference type="SUPFAM" id="SSF52540">
    <property type="entry name" value="P-loop containing nucleoside triphosphate hydrolases"/>
    <property type="match status" value="1"/>
</dbReference>
<name>A0A226CWR9_FOLCA</name>
<feature type="transmembrane region" description="Helical" evidence="1">
    <location>
        <begin position="301"/>
        <end position="323"/>
    </location>
</feature>